<accession>A0AAN8NLQ7</accession>
<dbReference type="Pfam" id="PF07690">
    <property type="entry name" value="MFS_1"/>
    <property type="match status" value="1"/>
</dbReference>
<evidence type="ECO:0000256" key="5">
    <source>
        <dbReference type="SAM" id="MobiDB-lite"/>
    </source>
</evidence>
<dbReference type="PROSITE" id="PS50850">
    <property type="entry name" value="MFS"/>
    <property type="match status" value="1"/>
</dbReference>
<feature type="transmembrane region" description="Helical" evidence="6">
    <location>
        <begin position="355"/>
        <end position="373"/>
    </location>
</feature>
<dbReference type="GO" id="GO:0022857">
    <property type="term" value="F:transmembrane transporter activity"/>
    <property type="evidence" value="ECO:0007669"/>
    <property type="project" value="InterPro"/>
</dbReference>
<evidence type="ECO:0000256" key="3">
    <source>
        <dbReference type="ARBA" id="ARBA00022989"/>
    </source>
</evidence>
<dbReference type="InterPro" id="IPR020846">
    <property type="entry name" value="MFS_dom"/>
</dbReference>
<comment type="caution">
    <text evidence="8">The sequence shown here is derived from an EMBL/GenBank/DDBJ whole genome shotgun (WGS) entry which is preliminary data.</text>
</comment>
<evidence type="ECO:0000313" key="8">
    <source>
        <dbReference type="EMBL" id="KAK6512732.1"/>
    </source>
</evidence>
<keyword evidence="4 6" id="KW-0472">Membrane</keyword>
<feature type="compositionally biased region" description="Basic and acidic residues" evidence="5">
    <location>
        <begin position="593"/>
        <end position="606"/>
    </location>
</feature>
<feature type="transmembrane region" description="Helical" evidence="6">
    <location>
        <begin position="111"/>
        <end position="132"/>
    </location>
</feature>
<feature type="transmembrane region" description="Helical" evidence="6">
    <location>
        <begin position="405"/>
        <end position="431"/>
    </location>
</feature>
<keyword evidence="3 6" id="KW-1133">Transmembrane helix</keyword>
<reference evidence="8 9" key="1">
    <citation type="submission" date="2019-10" db="EMBL/GenBank/DDBJ databases">
        <authorList>
            <person name="Palmer J.M."/>
        </authorList>
    </citation>
    <scope>NUCLEOTIDE SEQUENCE [LARGE SCALE GENOMIC DNA]</scope>
    <source>
        <strain evidence="8 9">TWF506</strain>
    </source>
</reference>
<keyword evidence="9" id="KW-1185">Reference proteome</keyword>
<dbReference type="Gene3D" id="1.20.1720.10">
    <property type="entry name" value="Multidrug resistance protein D"/>
    <property type="match status" value="1"/>
</dbReference>
<feature type="transmembrane region" description="Helical" evidence="6">
    <location>
        <begin position="270"/>
        <end position="290"/>
    </location>
</feature>
<feature type="transmembrane region" description="Helical" evidence="6">
    <location>
        <begin position="55"/>
        <end position="73"/>
    </location>
</feature>
<feature type="transmembrane region" description="Helical" evidence="6">
    <location>
        <begin position="380"/>
        <end position="399"/>
    </location>
</feature>
<protein>
    <recommendedName>
        <fullName evidence="7">Major facilitator superfamily (MFS) profile domain-containing protein</fullName>
    </recommendedName>
</protein>
<gene>
    <name evidence="8" type="ORF">TWF506_008901</name>
</gene>
<feature type="transmembrane region" description="Helical" evidence="6">
    <location>
        <begin position="311"/>
        <end position="335"/>
    </location>
</feature>
<evidence type="ECO:0000313" key="9">
    <source>
        <dbReference type="Proteomes" id="UP001307849"/>
    </source>
</evidence>
<feature type="domain" description="Major facilitator superfamily (MFS) profile" evidence="7">
    <location>
        <begin position="19"/>
        <end position="514"/>
    </location>
</feature>
<evidence type="ECO:0000256" key="2">
    <source>
        <dbReference type="ARBA" id="ARBA00022692"/>
    </source>
</evidence>
<evidence type="ECO:0000256" key="1">
    <source>
        <dbReference type="ARBA" id="ARBA00004141"/>
    </source>
</evidence>
<dbReference type="Proteomes" id="UP001307849">
    <property type="component" value="Unassembled WGS sequence"/>
</dbReference>
<feature type="transmembrane region" description="Helical" evidence="6">
    <location>
        <begin position="238"/>
        <end position="258"/>
    </location>
</feature>
<feature type="transmembrane region" description="Helical" evidence="6">
    <location>
        <begin position="144"/>
        <end position="166"/>
    </location>
</feature>
<name>A0AAN8NLQ7_9PEZI</name>
<proteinExistence type="predicted"/>
<evidence type="ECO:0000259" key="7">
    <source>
        <dbReference type="PROSITE" id="PS50850"/>
    </source>
</evidence>
<feature type="transmembrane region" description="Helical" evidence="6">
    <location>
        <begin position="85"/>
        <end position="105"/>
    </location>
</feature>
<keyword evidence="2 6" id="KW-0812">Transmembrane</keyword>
<evidence type="ECO:0000256" key="6">
    <source>
        <dbReference type="SAM" id="Phobius"/>
    </source>
</evidence>
<dbReference type="SUPFAM" id="SSF103473">
    <property type="entry name" value="MFS general substrate transporter"/>
    <property type="match status" value="2"/>
</dbReference>
<feature type="region of interest" description="Disordered" evidence="5">
    <location>
        <begin position="574"/>
        <end position="606"/>
    </location>
</feature>
<organism evidence="8 9">
    <name type="scientific">Arthrobotrys conoides</name>
    <dbReference type="NCBI Taxonomy" id="74498"/>
    <lineage>
        <taxon>Eukaryota</taxon>
        <taxon>Fungi</taxon>
        <taxon>Dikarya</taxon>
        <taxon>Ascomycota</taxon>
        <taxon>Pezizomycotina</taxon>
        <taxon>Orbiliomycetes</taxon>
        <taxon>Orbiliales</taxon>
        <taxon>Orbiliaceae</taxon>
        <taxon>Arthrobotrys</taxon>
    </lineage>
</organism>
<feature type="transmembrane region" description="Helical" evidence="6">
    <location>
        <begin position="443"/>
        <end position="470"/>
    </location>
</feature>
<feature type="transmembrane region" description="Helical" evidence="6">
    <location>
        <begin position="490"/>
        <end position="509"/>
    </location>
</feature>
<comment type="subcellular location">
    <subcellularLocation>
        <location evidence="1">Membrane</location>
        <topology evidence="1">Multi-pass membrane protein</topology>
    </subcellularLocation>
</comment>
<sequence length="606" mass="64765">MAGQQRPEVFPSTAREIICVLTLCSSVATSSLGSGSLQVALPKIGKYYNIDGGDLTWIIASGTLTAGSFLLLCGSLSDIVGRKRMLFISYGWFALWNLAAGFAKSHILFDIFRGLAGIGTAGAIPACVGILGSTYQRGTRKNKAFAVLGGFQPLGYVFGIVTGGIATEFLSWQANVWFLAILYTAITILTWFFVPSDQELLEHVQKQELQGNRMSGIQQSQAVVVQQPVSALLKQVDFIGAFLVTAGFALFVFSLTSASKASSGWTSPEILSCLIIGLALVFAFLGWQWYIGRKDDKSGVQPLMPLSIWKYPNLGLVMVIVTLGFINFTGVLMFWSTLWFQEINKVSPLMTTARYLPQVIGGFIVNAFAAYTLHIIPGKLLLIVGMASFTGSTLLFALQPANVSYWAMAFPSLCLSVIGADLVYMVTNLFVSESVPNNLKSTAGAVFNTVIALANTIGLGAGAAVANSVANRGPHAGESAENFTVRTYQSAFWFATAATAIGTILCLFVKVGRQGHEKPGDIEDSTSENAVDGVVEAHQNNESGTTVIAVEGQEKRLEIDHGTPMQSLSVLDLDDKGTAVANSPVPPSPVPPESHELGLEINEKKG</sequence>
<dbReference type="InterPro" id="IPR036259">
    <property type="entry name" value="MFS_trans_sf"/>
</dbReference>
<dbReference type="AlphaFoldDB" id="A0AAN8NLQ7"/>
<dbReference type="PANTHER" id="PTHR42718:SF23">
    <property type="entry name" value="MAJOR FACILITATOR SUPERFAMILY (MFS) PROFILE DOMAIN-CONTAINING PROTEIN"/>
    <property type="match status" value="1"/>
</dbReference>
<dbReference type="InterPro" id="IPR011701">
    <property type="entry name" value="MFS"/>
</dbReference>
<dbReference type="PANTHER" id="PTHR42718">
    <property type="entry name" value="MAJOR FACILITATOR SUPERFAMILY MULTIDRUG TRANSPORTER MFSC"/>
    <property type="match status" value="1"/>
</dbReference>
<dbReference type="EMBL" id="JAVHJM010000006">
    <property type="protein sequence ID" value="KAK6512732.1"/>
    <property type="molecule type" value="Genomic_DNA"/>
</dbReference>
<dbReference type="GO" id="GO:0016020">
    <property type="term" value="C:membrane"/>
    <property type="evidence" value="ECO:0007669"/>
    <property type="project" value="UniProtKB-SubCell"/>
</dbReference>
<feature type="transmembrane region" description="Helical" evidence="6">
    <location>
        <begin position="172"/>
        <end position="194"/>
    </location>
</feature>
<dbReference type="Gene3D" id="1.20.1250.20">
    <property type="entry name" value="MFS general substrate transporter like domains"/>
    <property type="match status" value="1"/>
</dbReference>
<evidence type="ECO:0000256" key="4">
    <source>
        <dbReference type="ARBA" id="ARBA00023136"/>
    </source>
</evidence>